<dbReference type="EMBL" id="FZQP02002560">
    <property type="protein sequence ID" value="VVC96132.1"/>
    <property type="molecule type" value="Genomic_DNA"/>
</dbReference>
<sequence length="82" mass="9305">ISPNMKLHSYEAEAGPDSLVVNAHNNEIINTSLIQTLFKLQTNPTLLVILIFCSFLRYNKIHQVYVLVNYIITVAFHTQTSS</sequence>
<keyword evidence="2" id="KW-1185">Reference proteome</keyword>
<reference evidence="1 2" key="1">
    <citation type="submission" date="2017-07" db="EMBL/GenBank/DDBJ databases">
        <authorList>
            <person name="Talla V."/>
            <person name="Backstrom N."/>
        </authorList>
    </citation>
    <scope>NUCLEOTIDE SEQUENCE [LARGE SCALE GENOMIC DNA]</scope>
</reference>
<gene>
    <name evidence="1" type="ORF">LSINAPIS_LOCUS7690</name>
</gene>
<feature type="non-terminal residue" evidence="1">
    <location>
        <position position="1"/>
    </location>
</feature>
<proteinExistence type="predicted"/>
<protein>
    <submittedName>
        <fullName evidence="1">Uncharacterized protein</fullName>
    </submittedName>
</protein>
<evidence type="ECO:0000313" key="1">
    <source>
        <dbReference type="EMBL" id="VVC96132.1"/>
    </source>
</evidence>
<organism evidence="1 2">
    <name type="scientific">Leptidea sinapis</name>
    <dbReference type="NCBI Taxonomy" id="189913"/>
    <lineage>
        <taxon>Eukaryota</taxon>
        <taxon>Metazoa</taxon>
        <taxon>Ecdysozoa</taxon>
        <taxon>Arthropoda</taxon>
        <taxon>Hexapoda</taxon>
        <taxon>Insecta</taxon>
        <taxon>Pterygota</taxon>
        <taxon>Neoptera</taxon>
        <taxon>Endopterygota</taxon>
        <taxon>Lepidoptera</taxon>
        <taxon>Glossata</taxon>
        <taxon>Ditrysia</taxon>
        <taxon>Papilionoidea</taxon>
        <taxon>Pieridae</taxon>
        <taxon>Dismorphiinae</taxon>
        <taxon>Leptidea</taxon>
    </lineage>
</organism>
<accession>A0A5E4QCV0</accession>
<name>A0A5E4QCV0_9NEOP</name>
<dbReference type="Proteomes" id="UP000324832">
    <property type="component" value="Unassembled WGS sequence"/>
</dbReference>
<dbReference type="AlphaFoldDB" id="A0A5E4QCV0"/>
<evidence type="ECO:0000313" key="2">
    <source>
        <dbReference type="Proteomes" id="UP000324832"/>
    </source>
</evidence>